<reference evidence="2" key="1">
    <citation type="journal article" date="2020" name="bioRxiv">
        <title>Genomic and phenotypic heterogeneity of clinical isolates of the human pathogens Aspergillus fumigatus, Aspergillus lentulus and Aspergillus fumigatiaffinis.</title>
        <authorList>
            <person name="dos Santos R.A.C."/>
            <person name="Steenwyk J.L."/>
            <person name="Rivero-Menendez O."/>
            <person name="Mead M.E."/>
            <person name="Silva L.P."/>
            <person name="Bastos R.W."/>
            <person name="Alastruey-Izquierdo A."/>
            <person name="Goldman G.H."/>
            <person name="Rokas A."/>
        </authorList>
    </citation>
    <scope>NUCLEOTIDE SEQUENCE</scope>
    <source>
        <strain evidence="2">CNM-CM6805</strain>
    </source>
</reference>
<dbReference type="PANTHER" id="PTHR36167:SF4">
    <property type="entry name" value="FUNGAL N-TERMINAL DOMAIN-CONTAINING PROTEIN"/>
    <property type="match status" value="1"/>
</dbReference>
<evidence type="ECO:0000256" key="1">
    <source>
        <dbReference type="SAM" id="SignalP"/>
    </source>
</evidence>
<keyword evidence="3" id="KW-1185">Reference proteome</keyword>
<dbReference type="OrthoDB" id="4506358at2759"/>
<accession>A0A8H4EC90</accession>
<feature type="chain" id="PRO_5044154854" description="Fungal N-terminal domain-containing protein" evidence="1">
    <location>
        <begin position="23"/>
        <end position="104"/>
    </location>
</feature>
<dbReference type="AlphaFoldDB" id="A0A8H4EC90"/>
<comment type="caution">
    <text evidence="2">The sequence shown here is derived from an EMBL/GenBank/DDBJ whole genome shotgun (WGS) entry which is preliminary data.</text>
</comment>
<dbReference type="EMBL" id="JAAAPX010000188">
    <property type="protein sequence ID" value="KAF4227317.1"/>
    <property type="molecule type" value="Genomic_DNA"/>
</dbReference>
<feature type="signal peptide" evidence="1">
    <location>
        <begin position="1"/>
        <end position="22"/>
    </location>
</feature>
<dbReference type="GO" id="GO:0006355">
    <property type="term" value="P:regulation of DNA-templated transcription"/>
    <property type="evidence" value="ECO:0007669"/>
    <property type="project" value="InterPro"/>
</dbReference>
<evidence type="ECO:0000313" key="2">
    <source>
        <dbReference type="EMBL" id="KAF4227317.1"/>
    </source>
</evidence>
<evidence type="ECO:0008006" key="4">
    <source>
        <dbReference type="Google" id="ProtNLM"/>
    </source>
</evidence>
<proteinExistence type="predicted"/>
<dbReference type="Proteomes" id="UP000653565">
    <property type="component" value="Unassembled WGS sequence"/>
</dbReference>
<organism evidence="2 3">
    <name type="scientific">Aspergillus fumigatiaffinis</name>
    <dbReference type="NCBI Taxonomy" id="340414"/>
    <lineage>
        <taxon>Eukaryota</taxon>
        <taxon>Fungi</taxon>
        <taxon>Dikarya</taxon>
        <taxon>Ascomycota</taxon>
        <taxon>Pezizomycotina</taxon>
        <taxon>Eurotiomycetes</taxon>
        <taxon>Eurotiomycetidae</taxon>
        <taxon>Eurotiales</taxon>
        <taxon>Aspergillaceae</taxon>
        <taxon>Aspergillus</taxon>
        <taxon>Aspergillus subgen. Fumigati</taxon>
    </lineage>
</organism>
<gene>
    <name evidence="2" type="ORF">CNMCM6805_003128</name>
</gene>
<protein>
    <recommendedName>
        <fullName evidence="4">Fungal N-terminal domain-containing protein</fullName>
    </recommendedName>
</protein>
<evidence type="ECO:0000313" key="3">
    <source>
        <dbReference type="Proteomes" id="UP000653565"/>
    </source>
</evidence>
<dbReference type="PANTHER" id="PTHR36167">
    <property type="entry name" value="C2H2 FINGER DOMAIN TRANSCRIPTION FACTOR (EUROFUNG)-RELATED"/>
    <property type="match status" value="1"/>
</dbReference>
<name>A0A8H4EC90_9EURO</name>
<dbReference type="InterPro" id="IPR039327">
    <property type="entry name" value="CON7-like"/>
</dbReference>
<keyword evidence="1" id="KW-0732">Signal</keyword>
<sequence>MAEAIGLIASLVSIAGAGLTLAQKLHDYGDGVGSSGKRTQEIAFYVRSTATVVEEVANIFEEERIARQNLISQKAIQAVEDVVKQCSALFDQLNQWLDRAGNSV</sequence>
<reference evidence="2" key="2">
    <citation type="submission" date="2020-04" db="EMBL/GenBank/DDBJ databases">
        <authorList>
            <person name="Santos R.A.C."/>
            <person name="Steenwyk J.L."/>
            <person name="Rivero-Menendez O."/>
            <person name="Mead M.E."/>
            <person name="Silva L.P."/>
            <person name="Bastos R.W."/>
            <person name="Alastruey-Izquierdo A."/>
            <person name="Goldman G.H."/>
            <person name="Rokas A."/>
        </authorList>
    </citation>
    <scope>NUCLEOTIDE SEQUENCE</scope>
    <source>
        <strain evidence="2">CNM-CM6805</strain>
    </source>
</reference>